<keyword evidence="3 6" id="KW-0812">Transmembrane</keyword>
<dbReference type="GO" id="GO:0022857">
    <property type="term" value="F:transmembrane transporter activity"/>
    <property type="evidence" value="ECO:0007669"/>
    <property type="project" value="InterPro"/>
</dbReference>
<dbReference type="FunFam" id="1.20.1250.20:FF:000013">
    <property type="entry name" value="MFS general substrate transporter"/>
    <property type="match status" value="1"/>
</dbReference>
<feature type="transmembrane region" description="Helical" evidence="6">
    <location>
        <begin position="465"/>
        <end position="490"/>
    </location>
</feature>
<dbReference type="PANTHER" id="PTHR43791">
    <property type="entry name" value="PERMEASE-RELATED"/>
    <property type="match status" value="1"/>
</dbReference>
<evidence type="ECO:0000256" key="2">
    <source>
        <dbReference type="ARBA" id="ARBA00022448"/>
    </source>
</evidence>
<feature type="transmembrane region" description="Helical" evidence="6">
    <location>
        <begin position="171"/>
        <end position="191"/>
    </location>
</feature>
<dbReference type="PANTHER" id="PTHR43791:SF18">
    <property type="entry name" value="NICOTINIC ACID TRANSPORTER TNA1, PUTATIVE (AFU_ORTHOLOGUE AFUA_3G03820)-RELATED"/>
    <property type="match status" value="1"/>
</dbReference>
<dbReference type="eggNOG" id="KOG2533">
    <property type="taxonomic scope" value="Eukaryota"/>
</dbReference>
<keyword evidence="4 6" id="KW-1133">Transmembrane helix</keyword>
<keyword evidence="2" id="KW-0813">Transport</keyword>
<dbReference type="InterPro" id="IPR020846">
    <property type="entry name" value="MFS_dom"/>
</dbReference>
<comment type="subcellular location">
    <subcellularLocation>
        <location evidence="1">Membrane</location>
        <topology evidence="1">Multi-pass membrane protein</topology>
    </subcellularLocation>
</comment>
<reference evidence="8 9" key="1">
    <citation type="submission" date="2013-03" db="EMBL/GenBank/DDBJ databases">
        <title>The Genome Sequence of Phialophora europaea CBS 101466.</title>
        <authorList>
            <consortium name="The Broad Institute Genomics Platform"/>
            <person name="Cuomo C."/>
            <person name="de Hoog S."/>
            <person name="Gorbushina A."/>
            <person name="Walker B."/>
            <person name="Young S.K."/>
            <person name="Zeng Q."/>
            <person name="Gargeya S."/>
            <person name="Fitzgerald M."/>
            <person name="Haas B."/>
            <person name="Abouelleil A."/>
            <person name="Allen A.W."/>
            <person name="Alvarado L."/>
            <person name="Arachchi H.M."/>
            <person name="Berlin A.M."/>
            <person name="Chapman S.B."/>
            <person name="Gainer-Dewar J."/>
            <person name="Goldberg J."/>
            <person name="Griggs A."/>
            <person name="Gujja S."/>
            <person name="Hansen M."/>
            <person name="Howarth C."/>
            <person name="Imamovic A."/>
            <person name="Ireland A."/>
            <person name="Larimer J."/>
            <person name="McCowan C."/>
            <person name="Murphy C."/>
            <person name="Pearson M."/>
            <person name="Poon T.W."/>
            <person name="Priest M."/>
            <person name="Roberts A."/>
            <person name="Saif S."/>
            <person name="Shea T."/>
            <person name="Sisk P."/>
            <person name="Sykes S."/>
            <person name="Wortman J."/>
            <person name="Nusbaum C."/>
            <person name="Birren B."/>
        </authorList>
    </citation>
    <scope>NUCLEOTIDE SEQUENCE [LARGE SCALE GENOMIC DNA]</scope>
    <source>
        <strain evidence="8 9">CBS 101466</strain>
    </source>
</reference>
<feature type="transmembrane region" description="Helical" evidence="6">
    <location>
        <begin position="307"/>
        <end position="326"/>
    </location>
</feature>
<feature type="transmembrane region" description="Helical" evidence="6">
    <location>
        <begin position="346"/>
        <end position="366"/>
    </location>
</feature>
<dbReference type="PROSITE" id="PS50850">
    <property type="entry name" value="MFS"/>
    <property type="match status" value="1"/>
</dbReference>
<evidence type="ECO:0000259" key="7">
    <source>
        <dbReference type="PROSITE" id="PS50850"/>
    </source>
</evidence>
<accession>W2S1G5</accession>
<dbReference type="GeneID" id="19968909"/>
<dbReference type="FunFam" id="1.20.1250.20:FF:000034">
    <property type="entry name" value="MFS general substrate transporter"/>
    <property type="match status" value="1"/>
</dbReference>
<dbReference type="RefSeq" id="XP_008714151.1">
    <property type="nucleotide sequence ID" value="XM_008715929.1"/>
</dbReference>
<evidence type="ECO:0000256" key="4">
    <source>
        <dbReference type="ARBA" id="ARBA00022989"/>
    </source>
</evidence>
<evidence type="ECO:0000313" key="8">
    <source>
        <dbReference type="EMBL" id="ETN42415.1"/>
    </source>
</evidence>
<feature type="transmembrane region" description="Helical" evidence="6">
    <location>
        <begin position="110"/>
        <end position="128"/>
    </location>
</feature>
<evidence type="ECO:0000256" key="1">
    <source>
        <dbReference type="ARBA" id="ARBA00004141"/>
    </source>
</evidence>
<gene>
    <name evidence="8" type="ORF">HMPREF1541_01570</name>
</gene>
<name>W2S1G5_CYPE1</name>
<feature type="transmembrane region" description="Helical" evidence="6">
    <location>
        <begin position="73"/>
        <end position="90"/>
    </location>
</feature>
<dbReference type="EMBL" id="KB822718">
    <property type="protein sequence ID" value="ETN42415.1"/>
    <property type="molecule type" value="Genomic_DNA"/>
</dbReference>
<feature type="transmembrane region" description="Helical" evidence="6">
    <location>
        <begin position="234"/>
        <end position="256"/>
    </location>
</feature>
<keyword evidence="5 6" id="KW-0472">Membrane</keyword>
<dbReference type="InParanoid" id="W2S1G5"/>
<feature type="domain" description="Major facilitator superfamily (MFS) profile" evidence="7">
    <location>
        <begin position="75"/>
        <end position="496"/>
    </location>
</feature>
<dbReference type="AlphaFoldDB" id="W2S1G5"/>
<dbReference type="Proteomes" id="UP000030752">
    <property type="component" value="Unassembled WGS sequence"/>
</dbReference>
<feature type="transmembrane region" description="Helical" evidence="6">
    <location>
        <begin position="140"/>
        <end position="159"/>
    </location>
</feature>
<evidence type="ECO:0000256" key="6">
    <source>
        <dbReference type="SAM" id="Phobius"/>
    </source>
</evidence>
<dbReference type="GO" id="GO:0016020">
    <property type="term" value="C:membrane"/>
    <property type="evidence" value="ECO:0007669"/>
    <property type="project" value="UniProtKB-SubCell"/>
</dbReference>
<organism evidence="8 9">
    <name type="scientific">Cyphellophora europaea (strain CBS 101466)</name>
    <name type="common">Phialophora europaea</name>
    <dbReference type="NCBI Taxonomy" id="1220924"/>
    <lineage>
        <taxon>Eukaryota</taxon>
        <taxon>Fungi</taxon>
        <taxon>Dikarya</taxon>
        <taxon>Ascomycota</taxon>
        <taxon>Pezizomycotina</taxon>
        <taxon>Eurotiomycetes</taxon>
        <taxon>Chaetothyriomycetidae</taxon>
        <taxon>Chaetothyriales</taxon>
        <taxon>Cyphellophoraceae</taxon>
        <taxon>Cyphellophora</taxon>
    </lineage>
</organism>
<dbReference type="Gene3D" id="1.20.1250.20">
    <property type="entry name" value="MFS general substrate transporter like domains"/>
    <property type="match status" value="2"/>
</dbReference>
<evidence type="ECO:0000313" key="9">
    <source>
        <dbReference type="Proteomes" id="UP000030752"/>
    </source>
</evidence>
<dbReference type="InterPro" id="IPR036259">
    <property type="entry name" value="MFS_trans_sf"/>
</dbReference>
<feature type="transmembrane region" description="Helical" evidence="6">
    <location>
        <begin position="404"/>
        <end position="425"/>
    </location>
</feature>
<dbReference type="SUPFAM" id="SSF103473">
    <property type="entry name" value="MFS general substrate transporter"/>
    <property type="match status" value="1"/>
</dbReference>
<feature type="transmembrane region" description="Helical" evidence="6">
    <location>
        <begin position="203"/>
        <end position="222"/>
    </location>
</feature>
<feature type="transmembrane region" description="Helical" evidence="6">
    <location>
        <begin position="373"/>
        <end position="392"/>
    </location>
</feature>
<protein>
    <recommendedName>
        <fullName evidence="7">Major facilitator superfamily (MFS) profile domain-containing protein</fullName>
    </recommendedName>
</protein>
<feature type="transmembrane region" description="Helical" evidence="6">
    <location>
        <begin position="437"/>
        <end position="459"/>
    </location>
</feature>
<proteinExistence type="predicted"/>
<sequence length="532" mass="59146">MSDHSSPIIAEKHVEHQHVDKHLHHRKWSLQDTEAEALGGLRTVEVGLAADQVADTLAIDAAEQRRILWKVDLRLIPLLTFLYLIAFIDRSNIGNAKIAGMYEDLNLHGLQYNVALTVFFPPYALLEVPSNIVLKLLRPSIWISILLFSWGTVMTLMGLVESYTGLVVARFFLGVAECGFFPGAVYLLTLWYKRYEVMHRMAIFYAAASLSGAFSGLLAYAIQFMDGIAGRQGWQWIFILEGLVPVAMSFVLYFILPDSPETARFLTKDEKEFLINRLALETGSGTGRVTNSDKIQFKHIKAAFSEWKIWAAVVMFWANTIGTYGFTATVPTIVEDLGYTSANAQLMTVPIYVFAVICVLVVAYYSERIQQRTPFIMIGFSVGVIGFIGMLVTRRHPSIPGVSYFFLFLVAAGLYCPFICIVCLIGNNLAPSSKRAVGMALLISVGNLGGICGSNIFIAAQAPRYPAGFGTGMAICVCAIIMAGVLRVAYRRENEKRDELVKREGEAAIRARYTDQELLDLGDKSPFFRYTL</sequence>
<dbReference type="Pfam" id="PF07690">
    <property type="entry name" value="MFS_1"/>
    <property type="match status" value="1"/>
</dbReference>
<dbReference type="VEuPathDB" id="FungiDB:HMPREF1541_01570"/>
<keyword evidence="9" id="KW-1185">Reference proteome</keyword>
<evidence type="ECO:0000256" key="5">
    <source>
        <dbReference type="ARBA" id="ARBA00023136"/>
    </source>
</evidence>
<dbReference type="HOGENOM" id="CLU_001265_0_1_1"/>
<dbReference type="InterPro" id="IPR011701">
    <property type="entry name" value="MFS"/>
</dbReference>
<evidence type="ECO:0000256" key="3">
    <source>
        <dbReference type="ARBA" id="ARBA00022692"/>
    </source>
</evidence>
<dbReference type="OrthoDB" id="2962993at2759"/>